<feature type="domain" description="Alcohol dehydrogenase-like C-terminal" evidence="6">
    <location>
        <begin position="155"/>
        <end position="261"/>
    </location>
</feature>
<evidence type="ECO:0000256" key="3">
    <source>
        <dbReference type="ARBA" id="ARBA00022723"/>
    </source>
</evidence>
<evidence type="ECO:0000256" key="2">
    <source>
        <dbReference type="ARBA" id="ARBA00008072"/>
    </source>
</evidence>
<dbReference type="GO" id="GO:0016491">
    <property type="term" value="F:oxidoreductase activity"/>
    <property type="evidence" value="ECO:0007669"/>
    <property type="project" value="UniProtKB-KW"/>
</dbReference>
<dbReference type="CDD" id="cd08255">
    <property type="entry name" value="2-desacetyl-2-hydroxyethyl_bacteriochlorophyllide_like"/>
    <property type="match status" value="1"/>
</dbReference>
<dbReference type="SUPFAM" id="SSF51735">
    <property type="entry name" value="NAD(P)-binding Rossmann-fold domains"/>
    <property type="match status" value="1"/>
</dbReference>
<sequence>MKARAVRFVAPRQVSVDDIELPDAEPGQLVVRTSYSGISSGTEMLAYRGELDPSTDLDESISALAGNFGYPFSYGYSCVGVVERGTASVPTGSHVFTFHPHQDLLAVAEGDVVVLPSDLPFRVATLFPLVETALQLTLDAGSVFGDTVVVTGLGPVGLLTALLLERAGAHVLASEPRPWRREVAASLGLAAVDPSELPAGRVPLVVESSGVPAVLASALGLLAHEGTVLVASWYGTKPVPLPLGGDFHRRRLTIRSSQVSTIPAASQDRWTRERRRSEAASLLTSLPLAALATTEFPVDDAAEAYASIDRGDPGLIHVALRYE</sequence>
<evidence type="ECO:0000259" key="6">
    <source>
        <dbReference type="Pfam" id="PF00107"/>
    </source>
</evidence>
<organism evidence="7 8">
    <name type="scientific">Virgisporangium ochraceum</name>
    <dbReference type="NCBI Taxonomy" id="65505"/>
    <lineage>
        <taxon>Bacteria</taxon>
        <taxon>Bacillati</taxon>
        <taxon>Actinomycetota</taxon>
        <taxon>Actinomycetes</taxon>
        <taxon>Micromonosporales</taxon>
        <taxon>Micromonosporaceae</taxon>
        <taxon>Virgisporangium</taxon>
    </lineage>
</organism>
<dbReference type="GO" id="GO:0046872">
    <property type="term" value="F:metal ion binding"/>
    <property type="evidence" value="ECO:0007669"/>
    <property type="project" value="UniProtKB-KW"/>
</dbReference>
<evidence type="ECO:0000256" key="1">
    <source>
        <dbReference type="ARBA" id="ARBA00001947"/>
    </source>
</evidence>
<dbReference type="SUPFAM" id="SSF50129">
    <property type="entry name" value="GroES-like"/>
    <property type="match status" value="1"/>
</dbReference>
<dbReference type="InterPro" id="IPR013149">
    <property type="entry name" value="ADH-like_C"/>
</dbReference>
<keyword evidence="3" id="KW-0479">Metal-binding</keyword>
<dbReference type="AlphaFoldDB" id="A0A8J4EDV0"/>
<dbReference type="PANTHER" id="PTHR43350">
    <property type="entry name" value="NAD-DEPENDENT ALCOHOL DEHYDROGENASE"/>
    <property type="match status" value="1"/>
</dbReference>
<dbReference type="Pfam" id="PF00107">
    <property type="entry name" value="ADH_zinc_N"/>
    <property type="match status" value="1"/>
</dbReference>
<dbReference type="PANTHER" id="PTHR43350:SF19">
    <property type="entry name" value="D-GULOSIDE 3-DEHYDROGENASE"/>
    <property type="match status" value="1"/>
</dbReference>
<dbReference type="Gene3D" id="3.90.180.10">
    <property type="entry name" value="Medium-chain alcohol dehydrogenases, catalytic domain"/>
    <property type="match status" value="2"/>
</dbReference>
<evidence type="ECO:0000313" key="8">
    <source>
        <dbReference type="Proteomes" id="UP000635606"/>
    </source>
</evidence>
<dbReference type="InterPro" id="IPR011032">
    <property type="entry name" value="GroES-like_sf"/>
</dbReference>
<dbReference type="RefSeq" id="WP_203928296.1">
    <property type="nucleotide sequence ID" value="NZ_BOPH01000039.1"/>
</dbReference>
<comment type="similarity">
    <text evidence="2">Belongs to the zinc-containing alcohol dehydrogenase family.</text>
</comment>
<dbReference type="Gene3D" id="3.40.50.720">
    <property type="entry name" value="NAD(P)-binding Rossmann-like Domain"/>
    <property type="match status" value="1"/>
</dbReference>
<proteinExistence type="inferred from homology"/>
<dbReference type="EMBL" id="BOPH01000039">
    <property type="protein sequence ID" value="GIJ68352.1"/>
    <property type="molecule type" value="Genomic_DNA"/>
</dbReference>
<keyword evidence="5" id="KW-0560">Oxidoreductase</keyword>
<evidence type="ECO:0000313" key="7">
    <source>
        <dbReference type="EMBL" id="GIJ68352.1"/>
    </source>
</evidence>
<dbReference type="InterPro" id="IPR036291">
    <property type="entry name" value="NAD(P)-bd_dom_sf"/>
</dbReference>
<name>A0A8J4EDV0_9ACTN</name>
<protein>
    <submittedName>
        <fullName evidence="7">Alcohol dehydrogenase</fullName>
    </submittedName>
</protein>
<comment type="caution">
    <text evidence="7">The sequence shown here is derived from an EMBL/GenBank/DDBJ whole genome shotgun (WGS) entry which is preliminary data.</text>
</comment>
<dbReference type="Proteomes" id="UP000635606">
    <property type="component" value="Unassembled WGS sequence"/>
</dbReference>
<keyword evidence="8" id="KW-1185">Reference proteome</keyword>
<reference evidence="7" key="1">
    <citation type="submission" date="2021-01" db="EMBL/GenBank/DDBJ databases">
        <title>Whole genome shotgun sequence of Virgisporangium ochraceum NBRC 16418.</title>
        <authorList>
            <person name="Komaki H."/>
            <person name="Tamura T."/>
        </authorList>
    </citation>
    <scope>NUCLEOTIDE SEQUENCE</scope>
    <source>
        <strain evidence="7">NBRC 16418</strain>
    </source>
</reference>
<evidence type="ECO:0000256" key="5">
    <source>
        <dbReference type="ARBA" id="ARBA00023002"/>
    </source>
</evidence>
<accession>A0A8J4EDV0</accession>
<comment type="cofactor">
    <cofactor evidence="1">
        <name>Zn(2+)</name>
        <dbReference type="ChEBI" id="CHEBI:29105"/>
    </cofactor>
</comment>
<evidence type="ECO:0000256" key="4">
    <source>
        <dbReference type="ARBA" id="ARBA00022833"/>
    </source>
</evidence>
<gene>
    <name evidence="7" type="ORF">Voc01_032690</name>
</gene>
<keyword evidence="4" id="KW-0862">Zinc</keyword>